<protein>
    <submittedName>
        <fullName evidence="2 3">Transcriptional regulator</fullName>
    </submittedName>
</protein>
<dbReference type="Proteomes" id="UP000295985">
    <property type="component" value="Unassembled WGS sequence"/>
</dbReference>
<evidence type="ECO:0000313" key="3">
    <source>
        <dbReference type="EMBL" id="QCR05612.1"/>
    </source>
</evidence>
<dbReference type="AlphaFoldDB" id="A0A2U1UWE9"/>
<dbReference type="EMBL" id="QDKK01000001">
    <property type="protein sequence ID" value="PWC26006.1"/>
    <property type="molecule type" value="Genomic_DNA"/>
</dbReference>
<reference evidence="3 5" key="2">
    <citation type="submission" date="2018-11" db="EMBL/GenBank/DDBJ databases">
        <title>Genome sequences of Brenneria nigrifluens and Brenneria rubrifaciens.</title>
        <authorList>
            <person name="Poret-Peterson A.T."/>
            <person name="McClean A.E."/>
            <person name="Kluepfel D.A."/>
        </authorList>
    </citation>
    <scope>NUCLEOTIDE SEQUENCE [LARGE SCALE GENOMIC DNA]</scope>
    <source>
        <strain evidence="3 5">ATCC 13028</strain>
    </source>
</reference>
<evidence type="ECO:0000259" key="1">
    <source>
        <dbReference type="PROSITE" id="PS50943"/>
    </source>
</evidence>
<dbReference type="Proteomes" id="UP000303847">
    <property type="component" value="Chromosome"/>
</dbReference>
<dbReference type="PROSITE" id="PS50943">
    <property type="entry name" value="HTH_CROC1"/>
    <property type="match status" value="1"/>
</dbReference>
<keyword evidence="5" id="KW-1185">Reference proteome</keyword>
<dbReference type="SUPFAM" id="SSF47413">
    <property type="entry name" value="lambda repressor-like DNA-binding domains"/>
    <property type="match status" value="1"/>
</dbReference>
<dbReference type="Pfam" id="PF13560">
    <property type="entry name" value="HTH_31"/>
    <property type="match status" value="1"/>
</dbReference>
<proteinExistence type="predicted"/>
<name>A0A2U1UWE9_9GAMM</name>
<dbReference type="OrthoDB" id="3196789at2"/>
<dbReference type="RefSeq" id="WP_009113926.1">
    <property type="nucleotide sequence ID" value="NZ_CP034036.1"/>
</dbReference>
<evidence type="ECO:0000313" key="2">
    <source>
        <dbReference type="EMBL" id="PWC26006.1"/>
    </source>
</evidence>
<evidence type="ECO:0000313" key="5">
    <source>
        <dbReference type="Proteomes" id="UP000303847"/>
    </source>
</evidence>
<dbReference type="GO" id="GO:0003677">
    <property type="term" value="F:DNA binding"/>
    <property type="evidence" value="ECO:0007669"/>
    <property type="project" value="InterPro"/>
</dbReference>
<sequence length="136" mass="14618">MQKYIGERLREERERLGLSQPAMGEIGGVKKLTQLNYEKGERFPDASYLAALAKFGLDVQYVVTGVRASAALPDDELELINNYRAAPLAVKSAVLAALTAGSVPQGASQVFHGDINGQFAGNKIVNNGVISNKKNK</sequence>
<dbReference type="InterPro" id="IPR010982">
    <property type="entry name" value="Lambda_DNA-bd_dom_sf"/>
</dbReference>
<dbReference type="InterPro" id="IPR001387">
    <property type="entry name" value="Cro/C1-type_HTH"/>
</dbReference>
<organism evidence="2 4">
    <name type="scientific">Brenneria nigrifluens DSM 30175 = ATCC 13028</name>
    <dbReference type="NCBI Taxonomy" id="1121120"/>
    <lineage>
        <taxon>Bacteria</taxon>
        <taxon>Pseudomonadati</taxon>
        <taxon>Pseudomonadota</taxon>
        <taxon>Gammaproteobacteria</taxon>
        <taxon>Enterobacterales</taxon>
        <taxon>Pectobacteriaceae</taxon>
        <taxon>Brenneria</taxon>
    </lineage>
</organism>
<dbReference type="SMART" id="SM00530">
    <property type="entry name" value="HTH_XRE"/>
    <property type="match status" value="1"/>
</dbReference>
<dbReference type="Gene3D" id="1.10.260.40">
    <property type="entry name" value="lambda repressor-like DNA-binding domains"/>
    <property type="match status" value="1"/>
</dbReference>
<accession>A0A2U1UWE9</accession>
<reference evidence="2 4" key="1">
    <citation type="submission" date="2018-04" db="EMBL/GenBank/DDBJ databases">
        <title>Brenneria corticis sp.nov.</title>
        <authorList>
            <person name="Li Y."/>
        </authorList>
    </citation>
    <scope>NUCLEOTIDE SEQUENCE [LARGE SCALE GENOMIC DNA]</scope>
    <source>
        <strain evidence="2 4">LMG 2694</strain>
    </source>
</reference>
<feature type="domain" description="HTH cro/C1-type" evidence="1">
    <location>
        <begin position="9"/>
        <end position="62"/>
    </location>
</feature>
<dbReference type="EMBL" id="CP034036">
    <property type="protein sequence ID" value="QCR05612.1"/>
    <property type="molecule type" value="Genomic_DNA"/>
</dbReference>
<evidence type="ECO:0000313" key="4">
    <source>
        <dbReference type="Proteomes" id="UP000295985"/>
    </source>
</evidence>
<gene>
    <name evidence="2" type="ORF">DDT54_01385</name>
    <name evidence="3" type="ORF">EH206_16335</name>
</gene>